<dbReference type="RefSeq" id="WP_110757935.1">
    <property type="nucleotide sequence ID" value="NZ_PRLG01000015.1"/>
</dbReference>
<comment type="caution">
    <text evidence="2">The sequence shown here is derived from an EMBL/GenBank/DDBJ whole genome shotgun (WGS) entry which is preliminary data.</text>
</comment>
<organism evidence="2 3">
    <name type="scientific">Paenibacillus illinoisensis</name>
    <dbReference type="NCBI Taxonomy" id="59845"/>
    <lineage>
        <taxon>Bacteria</taxon>
        <taxon>Bacillati</taxon>
        <taxon>Bacillota</taxon>
        <taxon>Bacilli</taxon>
        <taxon>Bacillales</taxon>
        <taxon>Paenibacillaceae</taxon>
        <taxon>Paenibacillus</taxon>
    </lineage>
</organism>
<gene>
    <name evidence="2" type="ORF">PIL02S_01920</name>
</gene>
<evidence type="ECO:0000313" key="3">
    <source>
        <dbReference type="Proteomes" id="UP000247459"/>
    </source>
</evidence>
<keyword evidence="1" id="KW-0812">Transmembrane</keyword>
<sequence>MLDTFLNIAAYIIISSLLLLLLHIAYLYFRIFLECIRYNFMRIFFRSKTQEEEDLGFGDLIMSFTVSFPLFLLSAAGFYMLIKEGISMEELLNALSKARRH</sequence>
<keyword evidence="1" id="KW-0472">Membrane</keyword>
<keyword evidence="1" id="KW-1133">Transmembrane helix</keyword>
<reference evidence="2 3" key="1">
    <citation type="submission" date="2018-01" db="EMBL/GenBank/DDBJ databases">
        <title>Genome sequence of the PGP bacterium Paenibacillus illinoisensis E3.</title>
        <authorList>
            <person name="Rolli E."/>
            <person name="Marasco R."/>
            <person name="Bessem C."/>
            <person name="Michoud G."/>
            <person name="Gaiarsa S."/>
            <person name="Borin S."/>
            <person name="Daffonchio D."/>
        </authorList>
    </citation>
    <scope>NUCLEOTIDE SEQUENCE [LARGE SCALE GENOMIC DNA]</scope>
    <source>
        <strain evidence="2 3">E3</strain>
    </source>
</reference>
<proteinExistence type="predicted"/>
<evidence type="ECO:0000313" key="2">
    <source>
        <dbReference type="EMBL" id="PYY29720.1"/>
    </source>
</evidence>
<feature type="transmembrane region" description="Helical" evidence="1">
    <location>
        <begin position="6"/>
        <end position="33"/>
    </location>
</feature>
<feature type="transmembrane region" description="Helical" evidence="1">
    <location>
        <begin position="54"/>
        <end position="82"/>
    </location>
</feature>
<dbReference type="EMBL" id="PRLG01000015">
    <property type="protein sequence ID" value="PYY29720.1"/>
    <property type="molecule type" value="Genomic_DNA"/>
</dbReference>
<evidence type="ECO:0000256" key="1">
    <source>
        <dbReference type="SAM" id="Phobius"/>
    </source>
</evidence>
<dbReference type="Proteomes" id="UP000247459">
    <property type="component" value="Unassembled WGS sequence"/>
</dbReference>
<protein>
    <submittedName>
        <fullName evidence="2">Uncharacterized protein</fullName>
    </submittedName>
</protein>
<name>A0A2W0CAL3_9BACL</name>
<dbReference type="AlphaFoldDB" id="A0A2W0CAL3"/>
<accession>A0A2W0CAL3</accession>